<name>A0ACB8XD74_ARCLA</name>
<evidence type="ECO:0000313" key="2">
    <source>
        <dbReference type="Proteomes" id="UP001055879"/>
    </source>
</evidence>
<evidence type="ECO:0000313" key="1">
    <source>
        <dbReference type="EMBL" id="KAI3665092.1"/>
    </source>
</evidence>
<accession>A0ACB8XD74</accession>
<organism evidence="1 2">
    <name type="scientific">Arctium lappa</name>
    <name type="common">Greater burdock</name>
    <name type="synonym">Lappa major</name>
    <dbReference type="NCBI Taxonomy" id="4217"/>
    <lineage>
        <taxon>Eukaryota</taxon>
        <taxon>Viridiplantae</taxon>
        <taxon>Streptophyta</taxon>
        <taxon>Embryophyta</taxon>
        <taxon>Tracheophyta</taxon>
        <taxon>Spermatophyta</taxon>
        <taxon>Magnoliopsida</taxon>
        <taxon>eudicotyledons</taxon>
        <taxon>Gunneridae</taxon>
        <taxon>Pentapetalae</taxon>
        <taxon>asterids</taxon>
        <taxon>campanulids</taxon>
        <taxon>Asterales</taxon>
        <taxon>Asteraceae</taxon>
        <taxon>Carduoideae</taxon>
        <taxon>Cardueae</taxon>
        <taxon>Arctiinae</taxon>
        <taxon>Arctium</taxon>
    </lineage>
</organism>
<protein>
    <submittedName>
        <fullName evidence="1">Uncharacterized protein</fullName>
    </submittedName>
</protein>
<reference evidence="1 2" key="2">
    <citation type="journal article" date="2022" name="Mol. Ecol. Resour.">
        <title>The genomes of chicory, endive, great burdock and yacon provide insights into Asteraceae paleo-polyploidization history and plant inulin production.</title>
        <authorList>
            <person name="Fan W."/>
            <person name="Wang S."/>
            <person name="Wang H."/>
            <person name="Wang A."/>
            <person name="Jiang F."/>
            <person name="Liu H."/>
            <person name="Zhao H."/>
            <person name="Xu D."/>
            <person name="Zhang Y."/>
        </authorList>
    </citation>
    <scope>NUCLEOTIDE SEQUENCE [LARGE SCALE GENOMIC DNA]</scope>
    <source>
        <strain evidence="2">cv. Niubang</strain>
    </source>
</reference>
<keyword evidence="2" id="KW-1185">Reference proteome</keyword>
<reference evidence="2" key="1">
    <citation type="journal article" date="2022" name="Mol. Ecol. Resour.">
        <title>The genomes of chicory, endive, great burdock and yacon provide insights into Asteraceae palaeo-polyploidization history and plant inulin production.</title>
        <authorList>
            <person name="Fan W."/>
            <person name="Wang S."/>
            <person name="Wang H."/>
            <person name="Wang A."/>
            <person name="Jiang F."/>
            <person name="Liu H."/>
            <person name="Zhao H."/>
            <person name="Xu D."/>
            <person name="Zhang Y."/>
        </authorList>
    </citation>
    <scope>NUCLEOTIDE SEQUENCE [LARGE SCALE GENOMIC DNA]</scope>
    <source>
        <strain evidence="2">cv. Niubang</strain>
    </source>
</reference>
<comment type="caution">
    <text evidence="1">The sequence shown here is derived from an EMBL/GenBank/DDBJ whole genome shotgun (WGS) entry which is preliminary data.</text>
</comment>
<sequence length="267" mass="30940">MNFQRKHSKRKRIWSRDVSNFLSKQIFKEKKQSYELEKRNAEKRYTGIFKDISEKNKNLEKDFELERLDFESEISKLTSRITVLSSEVQNEKKAKSDLKQKFNTLSDERNILPKKINDLEAANIELSDKVTANVISQSPVDNSTESVCSFKTASSSIHDKNVLKKKSFKPQTVKSNQIRTSNLFYDKSVDGSTNFYVKSLGKNSKKNQMVWRVKSSSDDEKKNDKAFASTSKPKENRVYKGTQGLRGSIEHRLLDNTIQDPYFNVKN</sequence>
<gene>
    <name evidence="1" type="ORF">L6452_43710</name>
</gene>
<dbReference type="EMBL" id="CM042064">
    <property type="protein sequence ID" value="KAI3665092.1"/>
    <property type="molecule type" value="Genomic_DNA"/>
</dbReference>
<proteinExistence type="predicted"/>
<dbReference type="Proteomes" id="UP001055879">
    <property type="component" value="Linkage Group LG18"/>
</dbReference>